<dbReference type="Pfam" id="PF13217">
    <property type="entry name" value="DUF4025"/>
    <property type="match status" value="1"/>
</dbReference>
<proteinExistence type="predicted"/>
<feature type="compositionally biased region" description="Polar residues" evidence="1">
    <location>
        <begin position="58"/>
        <end position="68"/>
    </location>
</feature>
<protein>
    <recommendedName>
        <fullName evidence="4">DUF4025 domain-containing protein</fullName>
    </recommendedName>
</protein>
<keyword evidence="3" id="KW-1185">Reference proteome</keyword>
<dbReference type="RefSeq" id="WP_249412693.1">
    <property type="nucleotide sequence ID" value="NZ_BOQT01000006.1"/>
</dbReference>
<evidence type="ECO:0000313" key="2">
    <source>
        <dbReference type="EMBL" id="GIN20790.1"/>
    </source>
</evidence>
<reference evidence="2 3" key="1">
    <citation type="submission" date="2021-03" db="EMBL/GenBank/DDBJ databases">
        <title>Antimicrobial resistance genes in bacteria isolated from Japanese honey, and their potential for conferring macrolide and lincosamide resistance in the American foulbrood pathogen Paenibacillus larvae.</title>
        <authorList>
            <person name="Okamoto M."/>
            <person name="Kumagai M."/>
            <person name="Kanamori H."/>
            <person name="Takamatsu D."/>
        </authorList>
    </citation>
    <scope>NUCLEOTIDE SEQUENCE [LARGE SCALE GENOMIC DNA]</scope>
    <source>
        <strain evidence="2 3">J1TS3</strain>
    </source>
</reference>
<accession>A0ABQ4K6H2</accession>
<name>A0ABQ4K6H2_9BACI</name>
<evidence type="ECO:0000313" key="3">
    <source>
        <dbReference type="Proteomes" id="UP000680279"/>
    </source>
</evidence>
<comment type="caution">
    <text evidence="2">The sequence shown here is derived from an EMBL/GenBank/DDBJ whole genome shotgun (WGS) entry which is preliminary data.</text>
</comment>
<dbReference type="InterPro" id="IPR025100">
    <property type="entry name" value="DUF4025"/>
</dbReference>
<evidence type="ECO:0008006" key="4">
    <source>
        <dbReference type="Google" id="ProtNLM"/>
    </source>
</evidence>
<dbReference type="EMBL" id="BOQT01000006">
    <property type="protein sequence ID" value="GIN20790.1"/>
    <property type="molecule type" value="Genomic_DNA"/>
</dbReference>
<feature type="region of interest" description="Disordered" evidence="1">
    <location>
        <begin position="49"/>
        <end position="68"/>
    </location>
</feature>
<evidence type="ECO:0000256" key="1">
    <source>
        <dbReference type="SAM" id="MobiDB-lite"/>
    </source>
</evidence>
<sequence>MDKELDKKSMKLAGKFYSIDDTDKKDSISKGLATTHEQVSDVYTEGQITPKFEDTDGGDQNISKRVFD</sequence>
<organism evidence="2 3">
    <name type="scientific">Siminovitchia fordii</name>
    <dbReference type="NCBI Taxonomy" id="254759"/>
    <lineage>
        <taxon>Bacteria</taxon>
        <taxon>Bacillati</taxon>
        <taxon>Bacillota</taxon>
        <taxon>Bacilli</taxon>
        <taxon>Bacillales</taxon>
        <taxon>Bacillaceae</taxon>
        <taxon>Siminovitchia</taxon>
    </lineage>
</organism>
<gene>
    <name evidence="2" type="ORF">J1TS3_19240</name>
</gene>
<dbReference type="Proteomes" id="UP000680279">
    <property type="component" value="Unassembled WGS sequence"/>
</dbReference>